<accession>A0A2P2NCV0</accession>
<proteinExistence type="predicted"/>
<name>A0A2P2NCV0_RHIMU</name>
<dbReference type="AlphaFoldDB" id="A0A2P2NCV0"/>
<sequence>MEITYFKLLMIKTLISYQKFIQSKKTIQHL</sequence>
<dbReference type="EMBL" id="GGEC01059822">
    <property type="protein sequence ID" value="MBX40306.1"/>
    <property type="molecule type" value="Transcribed_RNA"/>
</dbReference>
<organism evidence="1">
    <name type="scientific">Rhizophora mucronata</name>
    <name type="common">Asiatic mangrove</name>
    <dbReference type="NCBI Taxonomy" id="61149"/>
    <lineage>
        <taxon>Eukaryota</taxon>
        <taxon>Viridiplantae</taxon>
        <taxon>Streptophyta</taxon>
        <taxon>Embryophyta</taxon>
        <taxon>Tracheophyta</taxon>
        <taxon>Spermatophyta</taxon>
        <taxon>Magnoliopsida</taxon>
        <taxon>eudicotyledons</taxon>
        <taxon>Gunneridae</taxon>
        <taxon>Pentapetalae</taxon>
        <taxon>rosids</taxon>
        <taxon>fabids</taxon>
        <taxon>Malpighiales</taxon>
        <taxon>Rhizophoraceae</taxon>
        <taxon>Rhizophora</taxon>
    </lineage>
</organism>
<protein>
    <submittedName>
        <fullName evidence="1">Uncharacterized protein</fullName>
    </submittedName>
</protein>
<evidence type="ECO:0000313" key="1">
    <source>
        <dbReference type="EMBL" id="MBX40306.1"/>
    </source>
</evidence>
<reference evidence="1" key="1">
    <citation type="submission" date="2018-02" db="EMBL/GenBank/DDBJ databases">
        <title>Rhizophora mucronata_Transcriptome.</title>
        <authorList>
            <person name="Meera S.P."/>
            <person name="Sreeshan A."/>
            <person name="Augustine A."/>
        </authorList>
    </citation>
    <scope>NUCLEOTIDE SEQUENCE</scope>
    <source>
        <tissue evidence="1">Leaf</tissue>
    </source>
</reference>